<dbReference type="InterPro" id="IPR022687">
    <property type="entry name" value="HTH_DTXR"/>
</dbReference>
<dbReference type="GO" id="GO:0046914">
    <property type="term" value="F:transition metal ion binding"/>
    <property type="evidence" value="ECO:0007669"/>
    <property type="project" value="InterPro"/>
</dbReference>
<dbReference type="PANTHER" id="PTHR33238">
    <property type="entry name" value="IRON (METAL) DEPENDENT REPRESSOR, DTXR FAMILY"/>
    <property type="match status" value="1"/>
</dbReference>
<dbReference type="GO" id="GO:0046983">
    <property type="term" value="F:protein dimerization activity"/>
    <property type="evidence" value="ECO:0007669"/>
    <property type="project" value="InterPro"/>
</dbReference>
<dbReference type="GO" id="GO:0045892">
    <property type="term" value="P:negative regulation of DNA-templated transcription"/>
    <property type="evidence" value="ECO:0007669"/>
    <property type="project" value="TreeGrafter"/>
</dbReference>
<evidence type="ECO:0000313" key="13">
    <source>
        <dbReference type="EMBL" id="NKY24314.1"/>
    </source>
</evidence>
<evidence type="ECO:0000256" key="8">
    <source>
        <dbReference type="ARBA" id="ARBA00023159"/>
    </source>
</evidence>
<comment type="subunit">
    <text evidence="3">Homodimer.</text>
</comment>
<evidence type="ECO:0000256" key="1">
    <source>
        <dbReference type="ARBA" id="ARBA00004496"/>
    </source>
</evidence>
<dbReference type="PROSITE" id="PS50944">
    <property type="entry name" value="HTH_DTXR"/>
    <property type="match status" value="1"/>
</dbReference>
<organism evidence="13 14">
    <name type="scientific">Cellulomonas denverensis</name>
    <dbReference type="NCBI Taxonomy" id="264297"/>
    <lineage>
        <taxon>Bacteria</taxon>
        <taxon>Bacillati</taxon>
        <taxon>Actinomycetota</taxon>
        <taxon>Actinomycetes</taxon>
        <taxon>Micrococcales</taxon>
        <taxon>Cellulomonadaceae</taxon>
        <taxon>Cellulomonas</taxon>
    </lineage>
</organism>
<comment type="similarity">
    <text evidence="2">Belongs to the DtxR/MntR family.</text>
</comment>
<evidence type="ECO:0000256" key="2">
    <source>
        <dbReference type="ARBA" id="ARBA00007871"/>
    </source>
</evidence>
<sequence>MGDRRASEMGENYLRIIWKAQEWPGSSVSTNEIAETLAVTPSSVSANLKKLARDGLIDYEPYGRIGLTPAGHEIAVMVVRRHRVLETYLVERLGLGWDEVHVEAHALEHAVSDLVLDRMDEVLGHPARDPHGDPIPRSDGSIERAVGSSSAARLSEIDPGAHGCVIRISDHEPEILRYLEAREINLGTRIHLDERNLAVGSVLISHSSVTGERVGDRVEVAIGAADAVWVSVDSYPVDPPGR</sequence>
<reference evidence="13 14" key="1">
    <citation type="submission" date="2020-04" db="EMBL/GenBank/DDBJ databases">
        <title>MicrobeNet Type strains.</title>
        <authorList>
            <person name="Nicholson A.C."/>
        </authorList>
    </citation>
    <scope>NUCLEOTIDE SEQUENCE [LARGE SCALE GENOMIC DNA]</scope>
    <source>
        <strain evidence="13 14">ATCC BAA-788</strain>
    </source>
</reference>
<dbReference type="SMART" id="SM00529">
    <property type="entry name" value="HTH_DTXR"/>
    <property type="match status" value="1"/>
</dbReference>
<evidence type="ECO:0000256" key="10">
    <source>
        <dbReference type="ARBA" id="ARBA00023211"/>
    </source>
</evidence>
<evidence type="ECO:0000313" key="14">
    <source>
        <dbReference type="Proteomes" id="UP000581206"/>
    </source>
</evidence>
<dbReference type="GO" id="GO:0003677">
    <property type="term" value="F:DNA binding"/>
    <property type="evidence" value="ECO:0007669"/>
    <property type="project" value="UniProtKB-KW"/>
</dbReference>
<dbReference type="Pfam" id="PF02742">
    <property type="entry name" value="Fe_dep_repr_C"/>
    <property type="match status" value="1"/>
</dbReference>
<evidence type="ECO:0000256" key="11">
    <source>
        <dbReference type="ARBA" id="ARBA00032593"/>
    </source>
</evidence>
<dbReference type="InterPro" id="IPR050536">
    <property type="entry name" value="DtxR_MntR_Metal-Reg"/>
</dbReference>
<evidence type="ECO:0000256" key="5">
    <source>
        <dbReference type="ARBA" id="ARBA00022491"/>
    </source>
</evidence>
<dbReference type="InterPro" id="IPR011991">
    <property type="entry name" value="ArsR-like_HTH"/>
</dbReference>
<dbReference type="Proteomes" id="UP000581206">
    <property type="component" value="Unassembled WGS sequence"/>
</dbReference>
<dbReference type="GO" id="GO:0003700">
    <property type="term" value="F:DNA-binding transcription factor activity"/>
    <property type="evidence" value="ECO:0007669"/>
    <property type="project" value="InterPro"/>
</dbReference>
<dbReference type="Gene3D" id="1.10.10.10">
    <property type="entry name" value="Winged helix-like DNA-binding domain superfamily/Winged helix DNA-binding domain"/>
    <property type="match status" value="1"/>
</dbReference>
<evidence type="ECO:0000256" key="9">
    <source>
        <dbReference type="ARBA" id="ARBA00023163"/>
    </source>
</evidence>
<dbReference type="InterPro" id="IPR001367">
    <property type="entry name" value="Fe_dep_repressor"/>
</dbReference>
<comment type="caution">
    <text evidence="13">The sequence shown here is derived from an EMBL/GenBank/DDBJ whole genome shotgun (WGS) entry which is preliminary data.</text>
</comment>
<proteinExistence type="inferred from homology"/>
<dbReference type="InterPro" id="IPR036388">
    <property type="entry name" value="WH-like_DNA-bd_sf"/>
</dbReference>
<keyword evidence="6" id="KW-0805">Transcription regulation</keyword>
<dbReference type="InterPro" id="IPR022689">
    <property type="entry name" value="Iron_dep_repressor"/>
</dbReference>
<dbReference type="EMBL" id="JAAXOX010000014">
    <property type="protein sequence ID" value="NKY24314.1"/>
    <property type="molecule type" value="Genomic_DNA"/>
</dbReference>
<dbReference type="InterPro" id="IPR036390">
    <property type="entry name" value="WH_DNA-bd_sf"/>
</dbReference>
<dbReference type="GO" id="GO:0005737">
    <property type="term" value="C:cytoplasm"/>
    <property type="evidence" value="ECO:0007669"/>
    <property type="project" value="UniProtKB-SubCell"/>
</dbReference>
<dbReference type="InterPro" id="IPR007167">
    <property type="entry name" value="Fe-transptr_FeoA-like"/>
</dbReference>
<gene>
    <name evidence="13" type="ORF">HGA03_16730</name>
</gene>
<dbReference type="RefSeq" id="WP_168631449.1">
    <property type="nucleotide sequence ID" value="NZ_BONL01000036.1"/>
</dbReference>
<dbReference type="Gene3D" id="2.30.30.90">
    <property type="match status" value="1"/>
</dbReference>
<keyword evidence="14" id="KW-1185">Reference proteome</keyword>
<accession>A0A7X6KY31</accession>
<dbReference type="InterPro" id="IPR036421">
    <property type="entry name" value="Fe_dep_repressor_sf"/>
</dbReference>
<dbReference type="Pfam" id="PF01325">
    <property type="entry name" value="Fe_dep_repress"/>
    <property type="match status" value="1"/>
</dbReference>
<evidence type="ECO:0000256" key="4">
    <source>
        <dbReference type="ARBA" id="ARBA00022490"/>
    </source>
</evidence>
<comment type="subcellular location">
    <subcellularLocation>
        <location evidence="1">Cytoplasm</location>
    </subcellularLocation>
</comment>
<dbReference type="SUPFAM" id="SSF46785">
    <property type="entry name" value="Winged helix' DNA-binding domain"/>
    <property type="match status" value="1"/>
</dbReference>
<name>A0A7X6KY31_9CELL</name>
<keyword evidence="8" id="KW-0010">Activator</keyword>
<dbReference type="CDD" id="cd00090">
    <property type="entry name" value="HTH_ARSR"/>
    <property type="match status" value="1"/>
</dbReference>
<feature type="domain" description="HTH dtxR-type" evidence="12">
    <location>
        <begin position="1"/>
        <end position="68"/>
    </location>
</feature>
<evidence type="ECO:0000256" key="3">
    <source>
        <dbReference type="ARBA" id="ARBA00011738"/>
    </source>
</evidence>
<keyword evidence="10" id="KW-0464">Manganese</keyword>
<evidence type="ECO:0000256" key="6">
    <source>
        <dbReference type="ARBA" id="ARBA00023015"/>
    </source>
</evidence>
<keyword evidence="9" id="KW-0804">Transcription</keyword>
<dbReference type="AlphaFoldDB" id="A0A7X6KY31"/>
<keyword evidence="7" id="KW-0238">DNA-binding</keyword>
<dbReference type="SUPFAM" id="SSF47979">
    <property type="entry name" value="Iron-dependent repressor protein, dimerization domain"/>
    <property type="match status" value="1"/>
</dbReference>
<dbReference type="SMART" id="SM00899">
    <property type="entry name" value="FeoA"/>
    <property type="match status" value="1"/>
</dbReference>
<dbReference type="Pfam" id="PF04023">
    <property type="entry name" value="FeoA"/>
    <property type="match status" value="1"/>
</dbReference>
<evidence type="ECO:0000256" key="7">
    <source>
        <dbReference type="ARBA" id="ARBA00023125"/>
    </source>
</evidence>
<dbReference type="FunFam" id="1.10.60.10:FF:000004">
    <property type="entry name" value="DtxR family transcriptional regulator"/>
    <property type="match status" value="1"/>
</dbReference>
<keyword evidence="4" id="KW-0963">Cytoplasm</keyword>
<keyword evidence="5" id="KW-0678">Repressor</keyword>
<dbReference type="PANTHER" id="PTHR33238:SF11">
    <property type="entry name" value="TRANSCRIPTIONAL REGULATOR MNTR"/>
    <property type="match status" value="1"/>
</dbReference>
<protein>
    <recommendedName>
        <fullName evidence="11">Manganese transport regulator</fullName>
    </recommendedName>
</protein>
<dbReference type="InterPro" id="IPR038157">
    <property type="entry name" value="FeoA_core_dom"/>
</dbReference>
<evidence type="ECO:0000259" key="12">
    <source>
        <dbReference type="PROSITE" id="PS50944"/>
    </source>
</evidence>
<dbReference type="Gene3D" id="1.10.60.10">
    <property type="entry name" value="Iron dependent repressor, metal binding and dimerisation domain"/>
    <property type="match status" value="1"/>
</dbReference>